<dbReference type="AlphaFoldDB" id="A0A081N576"/>
<evidence type="ECO:0000313" key="1">
    <source>
        <dbReference type="EMBL" id="KEQ13599.1"/>
    </source>
</evidence>
<reference evidence="1 2" key="1">
    <citation type="submission" date="2014-06" db="EMBL/GenBank/DDBJ databases">
        <title>Whole Genome Sequences of Three Symbiotic Endozoicomonas Bacteria.</title>
        <authorList>
            <person name="Neave M.J."/>
            <person name="Apprill A."/>
            <person name="Voolstra C.R."/>
        </authorList>
    </citation>
    <scope>NUCLEOTIDE SEQUENCE [LARGE SCALE GENOMIC DNA]</scope>
    <source>
        <strain evidence="1 2">LMG 24815</strain>
    </source>
</reference>
<protein>
    <submittedName>
        <fullName evidence="1">Uncharacterized protein</fullName>
    </submittedName>
</protein>
<sequence length="81" mass="9381">MKEQRNMENKVLDAAVVELEGLRKRLEFAAGYHVQAYRLTNDLDDLARADELDGLMKEVRRLTIEYTESIEQLEALINRAS</sequence>
<accession>A0A081N576</accession>
<gene>
    <name evidence="1" type="ORF">GZ77_14875</name>
</gene>
<proteinExistence type="predicted"/>
<organism evidence="1 2">
    <name type="scientific">Endozoicomonas montiporae</name>
    <dbReference type="NCBI Taxonomy" id="1027273"/>
    <lineage>
        <taxon>Bacteria</taxon>
        <taxon>Pseudomonadati</taxon>
        <taxon>Pseudomonadota</taxon>
        <taxon>Gammaproteobacteria</taxon>
        <taxon>Oceanospirillales</taxon>
        <taxon>Endozoicomonadaceae</taxon>
        <taxon>Endozoicomonas</taxon>
    </lineage>
</organism>
<comment type="caution">
    <text evidence="1">The sequence shown here is derived from an EMBL/GenBank/DDBJ whole genome shotgun (WGS) entry which is preliminary data.</text>
</comment>
<dbReference type="Proteomes" id="UP000028006">
    <property type="component" value="Unassembled WGS sequence"/>
</dbReference>
<dbReference type="EMBL" id="JOKG01000003">
    <property type="protein sequence ID" value="KEQ13599.1"/>
    <property type="molecule type" value="Genomic_DNA"/>
</dbReference>
<evidence type="ECO:0000313" key="2">
    <source>
        <dbReference type="Proteomes" id="UP000028006"/>
    </source>
</evidence>
<keyword evidence="2" id="KW-1185">Reference proteome</keyword>
<name>A0A081N576_9GAMM</name>